<reference evidence="9" key="1">
    <citation type="submission" date="2020-10" db="EMBL/GenBank/DDBJ databases">
        <authorList>
            <person name="Gilroy R."/>
        </authorList>
    </citation>
    <scope>NUCLEOTIDE SEQUENCE</scope>
    <source>
        <strain evidence="9">CHK181-108</strain>
    </source>
</reference>
<evidence type="ECO:0000256" key="2">
    <source>
        <dbReference type="ARBA" id="ARBA00022448"/>
    </source>
</evidence>
<dbReference type="SUPFAM" id="SSF161098">
    <property type="entry name" value="MetI-like"/>
    <property type="match status" value="1"/>
</dbReference>
<protein>
    <submittedName>
        <fullName evidence="9">Carbohydrate ABC transporter permease</fullName>
    </submittedName>
</protein>
<evidence type="ECO:0000256" key="6">
    <source>
        <dbReference type="ARBA" id="ARBA00023136"/>
    </source>
</evidence>
<sequence length="297" mass="33476">MKKEKKVLKRTGIISDINYKSPQIKLLYWLLFAAMCAIAFVCLVPPLWVMLSSVKDMKEFYRIPPTLIPHTWDFSKIGKAWSQYSFGRYYLNTVILTAGSVAWSIFSNGLAGYVLSKVKPRGHKIVFWMIFGSMMIPTTVSVVPVYKNIIHFPIGGFNLINTFIPMILMTGCNAFMTIVYKSFFDGIPSSLIEAAEIDGCGKIGMFRHIVLPLSKAIIFTAMILAFNAAWSDFFWPFLVLKDKSVYTVIVEIFSIKTSIAQDQVIILLMFALVPPAVLFLIFQKNIMQGLTMSGIKG</sequence>
<dbReference type="EMBL" id="DVLU01000083">
    <property type="protein sequence ID" value="HIT85830.1"/>
    <property type="molecule type" value="Genomic_DNA"/>
</dbReference>
<evidence type="ECO:0000256" key="5">
    <source>
        <dbReference type="ARBA" id="ARBA00022989"/>
    </source>
</evidence>
<gene>
    <name evidence="9" type="ORF">IAA60_08005</name>
</gene>
<dbReference type="PANTHER" id="PTHR43744">
    <property type="entry name" value="ABC TRANSPORTER PERMEASE PROTEIN MG189-RELATED-RELATED"/>
    <property type="match status" value="1"/>
</dbReference>
<comment type="caution">
    <text evidence="9">The sequence shown here is derived from an EMBL/GenBank/DDBJ whole genome shotgun (WGS) entry which is preliminary data.</text>
</comment>
<evidence type="ECO:0000256" key="7">
    <source>
        <dbReference type="RuleBase" id="RU363032"/>
    </source>
</evidence>
<keyword evidence="3" id="KW-1003">Cell membrane</keyword>
<feature type="transmembrane region" description="Helical" evidence="7">
    <location>
        <begin position="158"/>
        <end position="180"/>
    </location>
</feature>
<feature type="transmembrane region" description="Helical" evidence="7">
    <location>
        <begin position="26"/>
        <end position="48"/>
    </location>
</feature>
<keyword evidence="6 7" id="KW-0472">Membrane</keyword>
<comment type="similarity">
    <text evidence="7">Belongs to the binding-protein-dependent transport system permease family.</text>
</comment>
<dbReference type="Pfam" id="PF00528">
    <property type="entry name" value="BPD_transp_1"/>
    <property type="match status" value="1"/>
</dbReference>
<feature type="transmembrane region" description="Helical" evidence="7">
    <location>
        <begin position="125"/>
        <end position="146"/>
    </location>
</feature>
<evidence type="ECO:0000256" key="3">
    <source>
        <dbReference type="ARBA" id="ARBA00022475"/>
    </source>
</evidence>
<feature type="domain" description="ABC transmembrane type-1" evidence="8">
    <location>
        <begin position="90"/>
        <end position="282"/>
    </location>
</feature>
<evidence type="ECO:0000259" key="8">
    <source>
        <dbReference type="PROSITE" id="PS50928"/>
    </source>
</evidence>
<dbReference type="InterPro" id="IPR000515">
    <property type="entry name" value="MetI-like"/>
</dbReference>
<organism evidence="9 10">
    <name type="scientific">Candidatus Ornithomonoglobus intestinigallinarum</name>
    <dbReference type="NCBI Taxonomy" id="2840894"/>
    <lineage>
        <taxon>Bacteria</taxon>
        <taxon>Bacillati</taxon>
        <taxon>Bacillota</taxon>
        <taxon>Clostridia</taxon>
        <taxon>Candidatus Ornithomonoglobus</taxon>
    </lineage>
</organism>
<accession>A0A9D1KQM7</accession>
<keyword evidence="4 7" id="KW-0812">Transmembrane</keyword>
<dbReference type="PROSITE" id="PS50928">
    <property type="entry name" value="ABC_TM1"/>
    <property type="match status" value="1"/>
</dbReference>
<feature type="transmembrane region" description="Helical" evidence="7">
    <location>
        <begin position="264"/>
        <end position="282"/>
    </location>
</feature>
<comment type="subcellular location">
    <subcellularLocation>
        <location evidence="1 7">Cell membrane</location>
        <topology evidence="1 7">Multi-pass membrane protein</topology>
    </subcellularLocation>
</comment>
<dbReference type="Gene3D" id="1.10.3720.10">
    <property type="entry name" value="MetI-like"/>
    <property type="match status" value="1"/>
</dbReference>
<dbReference type="CDD" id="cd06261">
    <property type="entry name" value="TM_PBP2"/>
    <property type="match status" value="1"/>
</dbReference>
<feature type="transmembrane region" description="Helical" evidence="7">
    <location>
        <begin position="209"/>
        <end position="230"/>
    </location>
</feature>
<evidence type="ECO:0000313" key="9">
    <source>
        <dbReference type="EMBL" id="HIT85830.1"/>
    </source>
</evidence>
<feature type="transmembrane region" description="Helical" evidence="7">
    <location>
        <begin position="89"/>
        <end position="113"/>
    </location>
</feature>
<keyword evidence="2 7" id="KW-0813">Transport</keyword>
<reference evidence="9" key="2">
    <citation type="journal article" date="2021" name="PeerJ">
        <title>Extensive microbial diversity within the chicken gut microbiome revealed by metagenomics and culture.</title>
        <authorList>
            <person name="Gilroy R."/>
            <person name="Ravi A."/>
            <person name="Getino M."/>
            <person name="Pursley I."/>
            <person name="Horton D.L."/>
            <person name="Alikhan N.F."/>
            <person name="Baker D."/>
            <person name="Gharbi K."/>
            <person name="Hall N."/>
            <person name="Watson M."/>
            <person name="Adriaenssens E.M."/>
            <person name="Foster-Nyarko E."/>
            <person name="Jarju S."/>
            <person name="Secka A."/>
            <person name="Antonio M."/>
            <person name="Oren A."/>
            <person name="Chaudhuri R.R."/>
            <person name="La Ragione R."/>
            <person name="Hildebrand F."/>
            <person name="Pallen M.J."/>
        </authorList>
    </citation>
    <scope>NUCLEOTIDE SEQUENCE</scope>
    <source>
        <strain evidence="9">CHK181-108</strain>
    </source>
</reference>
<dbReference type="PANTHER" id="PTHR43744:SF6">
    <property type="entry name" value="ABC TRANSPORTER PERMEASE PROTEIN YESQ-RELATED"/>
    <property type="match status" value="1"/>
</dbReference>
<dbReference type="GO" id="GO:0055085">
    <property type="term" value="P:transmembrane transport"/>
    <property type="evidence" value="ECO:0007669"/>
    <property type="project" value="InterPro"/>
</dbReference>
<proteinExistence type="inferred from homology"/>
<keyword evidence="5 7" id="KW-1133">Transmembrane helix</keyword>
<dbReference type="AlphaFoldDB" id="A0A9D1KQM7"/>
<name>A0A9D1KQM7_9FIRM</name>
<dbReference type="GO" id="GO:0005886">
    <property type="term" value="C:plasma membrane"/>
    <property type="evidence" value="ECO:0007669"/>
    <property type="project" value="UniProtKB-SubCell"/>
</dbReference>
<dbReference type="InterPro" id="IPR035906">
    <property type="entry name" value="MetI-like_sf"/>
</dbReference>
<evidence type="ECO:0000256" key="1">
    <source>
        <dbReference type="ARBA" id="ARBA00004651"/>
    </source>
</evidence>
<dbReference type="Proteomes" id="UP000824165">
    <property type="component" value="Unassembled WGS sequence"/>
</dbReference>
<evidence type="ECO:0000313" key="10">
    <source>
        <dbReference type="Proteomes" id="UP000824165"/>
    </source>
</evidence>
<evidence type="ECO:0000256" key="4">
    <source>
        <dbReference type="ARBA" id="ARBA00022692"/>
    </source>
</evidence>